<protein>
    <submittedName>
        <fullName evidence="1">Uncharacterized protein</fullName>
    </submittedName>
</protein>
<comment type="caution">
    <text evidence="1">The sequence shown here is derived from an EMBL/GenBank/DDBJ whole genome shotgun (WGS) entry which is preliminary data.</text>
</comment>
<evidence type="ECO:0000313" key="2">
    <source>
        <dbReference type="Proteomes" id="UP001629230"/>
    </source>
</evidence>
<accession>A0ABW9AMT6</accession>
<dbReference type="Proteomes" id="UP001629230">
    <property type="component" value="Unassembled WGS sequence"/>
</dbReference>
<gene>
    <name evidence="1" type="ORF">PQR57_09485</name>
</gene>
<organism evidence="1 2">
    <name type="scientific">Paraburkholderia dipogonis</name>
    <dbReference type="NCBI Taxonomy" id="1211383"/>
    <lineage>
        <taxon>Bacteria</taxon>
        <taxon>Pseudomonadati</taxon>
        <taxon>Pseudomonadota</taxon>
        <taxon>Betaproteobacteria</taxon>
        <taxon>Burkholderiales</taxon>
        <taxon>Burkholderiaceae</taxon>
        <taxon>Paraburkholderia</taxon>
    </lineage>
</organism>
<evidence type="ECO:0000313" key="1">
    <source>
        <dbReference type="EMBL" id="MFM0001248.1"/>
    </source>
</evidence>
<keyword evidence="2" id="KW-1185">Reference proteome</keyword>
<dbReference type="EMBL" id="JAQQEZ010000005">
    <property type="protein sequence ID" value="MFM0001248.1"/>
    <property type="molecule type" value="Genomic_DNA"/>
</dbReference>
<name>A0ABW9AMT6_9BURK</name>
<dbReference type="RefSeq" id="WP_408176708.1">
    <property type="nucleotide sequence ID" value="NZ_JAQQEZ010000005.1"/>
</dbReference>
<reference evidence="1 2" key="1">
    <citation type="journal article" date="2024" name="Chem. Sci.">
        <title>Discovery of megapolipeptins by genome mining of a Burkholderiales bacteria collection.</title>
        <authorList>
            <person name="Paulo B.S."/>
            <person name="Recchia M.J.J."/>
            <person name="Lee S."/>
            <person name="Fergusson C.H."/>
            <person name="Romanowski S.B."/>
            <person name="Hernandez A."/>
            <person name="Krull N."/>
            <person name="Liu D.Y."/>
            <person name="Cavanagh H."/>
            <person name="Bos A."/>
            <person name="Gray C.A."/>
            <person name="Murphy B.T."/>
            <person name="Linington R.G."/>
            <person name="Eustaquio A.S."/>
        </authorList>
    </citation>
    <scope>NUCLEOTIDE SEQUENCE [LARGE SCALE GENOMIC DNA]</scope>
    <source>
        <strain evidence="1 2">RL17-350-BIC-A</strain>
    </source>
</reference>
<sequence length="81" mass="9359">MTIEKWSIPYEKITTVGGRPFRLRPARVSMDGRIRYPLSNAQLELRATRVLQQETEGGRLLAPILFRQREAIAFSSFNHSQ</sequence>
<proteinExistence type="predicted"/>